<evidence type="ECO:0008006" key="4">
    <source>
        <dbReference type="Google" id="ProtNLM"/>
    </source>
</evidence>
<reference evidence="2 3" key="1">
    <citation type="submission" date="2014-03" db="EMBL/GenBank/DDBJ databases">
        <title>Genomics of Bifidobacteria.</title>
        <authorList>
            <person name="Ventura M."/>
            <person name="Milani C."/>
            <person name="Lugli G.A."/>
        </authorList>
    </citation>
    <scope>NUCLEOTIDE SEQUENCE [LARGE SCALE GENOMIC DNA]</scope>
    <source>
        <strain evidence="2 3">LMG 11592</strain>
    </source>
</reference>
<dbReference type="Pfam" id="PF02620">
    <property type="entry name" value="YceD"/>
    <property type="match status" value="1"/>
</dbReference>
<sequence>MPHNTPTPWTVPLASLSIAPGHTRDLDATVPAPSGIGDEVIGVDEGDDVTVVGTLDSVVDGVLLTGRITAPVHASCSRCLTPLDRDWTIPITTFFPYDGPAGNDHDGNDEIEIIAGEEESGDVYPLSSDGKTLDLEAPLRDTLTEALPLQPLCHENCRGLCPQCGVNLNEHPDHHHDVTDIRFAELQRLRDQLAGSHGDGNDANEENDGSKRN</sequence>
<evidence type="ECO:0000313" key="3">
    <source>
        <dbReference type="Proteomes" id="UP000029014"/>
    </source>
</evidence>
<dbReference type="Proteomes" id="UP000029014">
    <property type="component" value="Unassembled WGS sequence"/>
</dbReference>
<protein>
    <recommendedName>
        <fullName evidence="4">DNA-binding protein</fullName>
    </recommendedName>
</protein>
<comment type="caution">
    <text evidence="2">The sequence shown here is derived from an EMBL/GenBank/DDBJ whole genome shotgun (WGS) entry which is preliminary data.</text>
</comment>
<dbReference type="EMBL" id="JGZD01000006">
    <property type="protein sequence ID" value="KFI73625.1"/>
    <property type="molecule type" value="Genomic_DNA"/>
</dbReference>
<dbReference type="PANTHER" id="PTHR34374:SF1">
    <property type="entry name" value="LARGE RIBOSOMAL RNA SUBUNIT ACCUMULATION PROTEIN YCED HOMOLOG 1, CHLOROPLASTIC"/>
    <property type="match status" value="1"/>
</dbReference>
<dbReference type="PANTHER" id="PTHR34374">
    <property type="entry name" value="LARGE RIBOSOMAL RNA SUBUNIT ACCUMULATION PROTEIN YCED HOMOLOG 1, CHLOROPLASTIC"/>
    <property type="match status" value="1"/>
</dbReference>
<dbReference type="STRING" id="1693.BMIN_1060"/>
<feature type="region of interest" description="Disordered" evidence="1">
    <location>
        <begin position="193"/>
        <end position="213"/>
    </location>
</feature>
<dbReference type="InterPro" id="IPR003772">
    <property type="entry name" value="YceD"/>
</dbReference>
<organism evidence="2 3">
    <name type="scientific">Bifidobacterium minimum</name>
    <dbReference type="NCBI Taxonomy" id="1693"/>
    <lineage>
        <taxon>Bacteria</taxon>
        <taxon>Bacillati</taxon>
        <taxon>Actinomycetota</taxon>
        <taxon>Actinomycetes</taxon>
        <taxon>Bifidobacteriales</taxon>
        <taxon>Bifidobacteriaceae</taxon>
        <taxon>Bifidobacterium</taxon>
    </lineage>
</organism>
<evidence type="ECO:0000313" key="2">
    <source>
        <dbReference type="EMBL" id="KFI73625.1"/>
    </source>
</evidence>
<name>A0A087BRH5_9BIFI</name>
<evidence type="ECO:0000256" key="1">
    <source>
        <dbReference type="SAM" id="MobiDB-lite"/>
    </source>
</evidence>
<proteinExistence type="predicted"/>
<accession>A0A087BRH5</accession>
<gene>
    <name evidence="2" type="ORF">BMIN_1060</name>
</gene>
<dbReference type="RefSeq" id="WP_022861278.1">
    <property type="nucleotide sequence ID" value="NZ_JGZD01000006.1"/>
</dbReference>
<keyword evidence="3" id="KW-1185">Reference proteome</keyword>
<dbReference type="eggNOG" id="COG1399">
    <property type="taxonomic scope" value="Bacteria"/>
</dbReference>
<dbReference type="AlphaFoldDB" id="A0A087BRH5"/>